<feature type="chain" id="PRO_5012573023" evidence="3">
    <location>
        <begin position="22"/>
        <end position="723"/>
    </location>
</feature>
<dbReference type="GO" id="GO:0016020">
    <property type="term" value="C:membrane"/>
    <property type="evidence" value="ECO:0007669"/>
    <property type="project" value="InterPro"/>
</dbReference>
<dbReference type="InterPro" id="IPR008939">
    <property type="entry name" value="Lytic_TGlycosylase_superhlx_U"/>
</dbReference>
<organism evidence="6 7">
    <name type="scientific">Rodentibacter genomosp. 2</name>
    <dbReference type="NCBI Taxonomy" id="1908266"/>
    <lineage>
        <taxon>Bacteria</taxon>
        <taxon>Pseudomonadati</taxon>
        <taxon>Pseudomonadota</taxon>
        <taxon>Gammaproteobacteria</taxon>
        <taxon>Pasteurellales</taxon>
        <taxon>Pasteurellaceae</taxon>
        <taxon>Rodentibacter</taxon>
    </lineage>
</organism>
<dbReference type="AlphaFoldDB" id="A0A1V3JK07"/>
<evidence type="ECO:0000313" key="7">
    <source>
        <dbReference type="Proteomes" id="UP000188541"/>
    </source>
</evidence>
<feature type="domain" description="Lytic transglycosylase superhelical linker" evidence="5">
    <location>
        <begin position="476"/>
        <end position="544"/>
    </location>
</feature>
<dbReference type="InterPro" id="IPR008258">
    <property type="entry name" value="Transglycosylase_SLT_dom_1"/>
</dbReference>
<evidence type="ECO:0000256" key="2">
    <source>
        <dbReference type="ARBA" id="ARBA00022729"/>
    </source>
</evidence>
<dbReference type="InterPro" id="IPR023346">
    <property type="entry name" value="Lysozyme-like_dom_sf"/>
</dbReference>
<comment type="similarity">
    <text evidence="1">Belongs to the transglycosylase Slt family.</text>
</comment>
<dbReference type="EMBL" id="MLHO01000025">
    <property type="protein sequence ID" value="OOF57106.1"/>
    <property type="molecule type" value="Genomic_DNA"/>
</dbReference>
<reference evidence="6 7" key="1">
    <citation type="submission" date="2016-10" db="EMBL/GenBank/DDBJ databases">
        <title>Rodentibacter gen. nov. and new species.</title>
        <authorList>
            <person name="Christensen H."/>
        </authorList>
    </citation>
    <scope>NUCLEOTIDE SEQUENCE [LARGE SCALE GENOMIC DNA]</scope>
    <source>
        <strain evidence="6 7">1996246016</strain>
    </source>
</reference>
<gene>
    <name evidence="6" type="ORF">BKK55_05285</name>
</gene>
<dbReference type="GO" id="GO:0042597">
    <property type="term" value="C:periplasmic space"/>
    <property type="evidence" value="ECO:0007669"/>
    <property type="project" value="InterPro"/>
</dbReference>
<keyword evidence="2 3" id="KW-0732">Signal</keyword>
<dbReference type="Pfam" id="PF01464">
    <property type="entry name" value="SLT"/>
    <property type="match status" value="1"/>
</dbReference>
<dbReference type="Pfam" id="PF14718">
    <property type="entry name" value="SLT_L"/>
    <property type="match status" value="1"/>
</dbReference>
<dbReference type="GO" id="GO:0000270">
    <property type="term" value="P:peptidoglycan metabolic process"/>
    <property type="evidence" value="ECO:0007669"/>
    <property type="project" value="InterPro"/>
</dbReference>
<dbReference type="Gene3D" id="1.25.20.10">
    <property type="entry name" value="Bacterial muramidases"/>
    <property type="match status" value="1"/>
</dbReference>
<dbReference type="SUPFAM" id="SSF53955">
    <property type="entry name" value="Lysozyme-like"/>
    <property type="match status" value="1"/>
</dbReference>
<dbReference type="PANTHER" id="PTHR37423:SF5">
    <property type="entry name" value="SOLUBLE LYTIC MUREIN TRANSGLYCOSYLASE"/>
    <property type="match status" value="1"/>
</dbReference>
<evidence type="ECO:0000256" key="3">
    <source>
        <dbReference type="SAM" id="SignalP"/>
    </source>
</evidence>
<dbReference type="RefSeq" id="WP_077550912.1">
    <property type="nucleotide sequence ID" value="NZ_MLHO01000025.1"/>
</dbReference>
<dbReference type="GO" id="GO:0008933">
    <property type="term" value="F:peptidoglycan lytic transglycosylase activity"/>
    <property type="evidence" value="ECO:0007669"/>
    <property type="project" value="InterPro"/>
</dbReference>
<dbReference type="OrthoDB" id="92254at2"/>
<dbReference type="STRING" id="1908266.BKK55_05285"/>
<keyword evidence="7" id="KW-1185">Reference proteome</keyword>
<dbReference type="Gene3D" id="1.10.530.10">
    <property type="match status" value="1"/>
</dbReference>
<name>A0A1V3JK07_9PAST</name>
<comment type="caution">
    <text evidence="6">The sequence shown here is derived from an EMBL/GenBank/DDBJ whole genome shotgun (WGS) entry which is preliminary data.</text>
</comment>
<dbReference type="PROSITE" id="PS00922">
    <property type="entry name" value="TRANSGLYCOSYLASE"/>
    <property type="match status" value="1"/>
</dbReference>
<dbReference type="InterPro" id="IPR000189">
    <property type="entry name" value="Transglyc_AS"/>
</dbReference>
<evidence type="ECO:0000259" key="5">
    <source>
        <dbReference type="Pfam" id="PF14718"/>
    </source>
</evidence>
<dbReference type="GO" id="GO:0004553">
    <property type="term" value="F:hydrolase activity, hydrolyzing O-glycosyl compounds"/>
    <property type="evidence" value="ECO:0007669"/>
    <property type="project" value="InterPro"/>
</dbReference>
<dbReference type="InterPro" id="IPR012289">
    <property type="entry name" value="Lytic_TGlycosylase_superhlx_L"/>
</dbReference>
<sequence length="723" mass="83392">MKKLSLISLAILTALSQPIRANTNADQPKSTQTINLAEEQLKWQQNQHNAELKRLTQRTTFLQFENLLKSAVKNQRVFENRAIFLSLIHSLEDYPLQTDAWFAYFDSQIKSVTQSTPSTEVMALKKEIENYIAKHPRHFLRSRLEQNILTLLNNSDSEQLVHYAKKIKPNGLAMQIAVLNKEYQLIQKSSESHKNHQLAQEADILNRFETLWLNNGELTNDSELWQKWYANGGRTADKIYQKAKNLLAQNDGKGLALLAGELDHLNNIKEDPIILAHLQHYADLLKNPATFKTLAETLPDSENDKIRHQFAIVQGFSRYLRTLPENMDNPDFAPYLQWAKNWQLSDAQIRDWKIAFISRFFDNETPHFQQWRDTEILALNADNLIERRLRMSIWQKTDLIPWLNALSKEGKEKQEWRYWLAKSDQQKTQEMLTALSQERGFYPMLAKAMLNPQNRGADYRVELSQPVMNEKLIKAYANELAEITELRQLDRLGAAKQRWRFLLENLSDESKQAKQIALSEYANQQGWFDLGVGGSIIAKAWNHIVLRLPNAYQSYFDIALTPVSAKSGSAINKTFAMAITRQESAWNPMAQSSANARGLMQLLPSTAKATADNNQLPYQTENDLFKPFNNILLGTAHLNELNSKYPNNRILIAAAYNAGASRVEKWLARAGGKLAMDEFIASIPFFETRGYVQNVLTYDFYYQLLQHQENPQTFSQEEFDRLY</sequence>
<dbReference type="Gene3D" id="1.10.1240.20">
    <property type="entry name" value="Lytic transglycosylase, superhelical linker domain"/>
    <property type="match status" value="1"/>
</dbReference>
<evidence type="ECO:0000313" key="6">
    <source>
        <dbReference type="EMBL" id="OOF57106.1"/>
    </source>
</evidence>
<accession>A0A1V3JK07</accession>
<evidence type="ECO:0000259" key="4">
    <source>
        <dbReference type="Pfam" id="PF01464"/>
    </source>
</evidence>
<dbReference type="CDD" id="cd13401">
    <property type="entry name" value="Slt70-like"/>
    <property type="match status" value="1"/>
</dbReference>
<proteinExistence type="inferred from homology"/>
<dbReference type="InterPro" id="IPR037061">
    <property type="entry name" value="Lytic_TGlycoase_superhlx_L_sf"/>
</dbReference>
<dbReference type="Proteomes" id="UP000188541">
    <property type="component" value="Unassembled WGS sequence"/>
</dbReference>
<feature type="domain" description="Transglycosylase SLT" evidence="4">
    <location>
        <begin position="566"/>
        <end position="673"/>
    </location>
</feature>
<evidence type="ECO:0000256" key="1">
    <source>
        <dbReference type="ARBA" id="ARBA00007734"/>
    </source>
</evidence>
<dbReference type="PANTHER" id="PTHR37423">
    <property type="entry name" value="SOLUBLE LYTIC MUREIN TRANSGLYCOSYLASE-RELATED"/>
    <property type="match status" value="1"/>
</dbReference>
<feature type="signal peptide" evidence="3">
    <location>
        <begin position="1"/>
        <end position="21"/>
    </location>
</feature>
<dbReference type="SUPFAM" id="SSF48435">
    <property type="entry name" value="Bacterial muramidases"/>
    <property type="match status" value="1"/>
</dbReference>
<protein>
    <submittedName>
        <fullName evidence="6">Lytic murein transglycosylase</fullName>
    </submittedName>
</protein>